<dbReference type="EMBL" id="JASCIQ010000023">
    <property type="protein sequence ID" value="MDI3406444.1"/>
    <property type="molecule type" value="Genomic_DNA"/>
</dbReference>
<dbReference type="EC" id="1.2.1.88" evidence="3"/>
<name>A0ABT6SF09_9ACTN</name>
<keyword evidence="13" id="KW-1185">Reference proteome</keyword>
<keyword evidence="6" id="KW-0642">Proline metabolism</keyword>
<evidence type="ECO:0000256" key="1">
    <source>
        <dbReference type="ARBA" id="ARBA00004786"/>
    </source>
</evidence>
<evidence type="ECO:0000256" key="8">
    <source>
        <dbReference type="ARBA" id="ARBA00048142"/>
    </source>
</evidence>
<dbReference type="NCBIfam" id="TIGR01236">
    <property type="entry name" value="D1pyr5carbox1"/>
    <property type="match status" value="1"/>
</dbReference>
<dbReference type="InterPro" id="IPR016162">
    <property type="entry name" value="Ald_DH_N"/>
</dbReference>
<dbReference type="Pfam" id="PF00171">
    <property type="entry name" value="Aldedh"/>
    <property type="match status" value="1"/>
</dbReference>
<dbReference type="SUPFAM" id="SSF53720">
    <property type="entry name" value="ALDH-like"/>
    <property type="match status" value="1"/>
</dbReference>
<dbReference type="InterPro" id="IPR029510">
    <property type="entry name" value="Ald_DH_CS_GLU"/>
</dbReference>
<dbReference type="Gene3D" id="3.40.309.10">
    <property type="entry name" value="Aldehyde Dehydrogenase, Chain A, domain 2"/>
    <property type="match status" value="1"/>
</dbReference>
<comment type="pathway">
    <text evidence="1">Amino-acid degradation; L-proline degradation into L-glutamate; L-glutamate from L-proline: step 2/2.</text>
</comment>
<evidence type="ECO:0000256" key="6">
    <source>
        <dbReference type="ARBA" id="ARBA00023062"/>
    </source>
</evidence>
<comment type="caution">
    <text evidence="12">The sequence shown here is derived from an EMBL/GenBank/DDBJ whole genome shotgun (WGS) entry which is preliminary data.</text>
</comment>
<sequence length="552" mass="60097">MANTIVHNGTVRVPAPYNEPAKDYAPGSPEAVRLYAELDRVKGEVRELPHVIGGERQFDGEKVDLVAPHNHAHVLGRIPKADEKQVQAAIDAALAAQESWANTPWYERVAIFLRAADLVSGKYRDELLATTMLHQSKTYHQAEIDACELADFFRYNAHNAAQIYEQQPTSPAGQWNVMDHRGLEGFVLAITPFNFTAIAGNLPSTPAMMGNTVVWKPSEKSALSSDVVMRLFEEAGLPAGVINLVHGSGRAISEQAMAHEQFAGLNFTGSSAVFRGLWKTAGVNIEKYRAYPRLVGETGGKNAIVAHSSADPEALLVAMVRGAYEYQGQKCTAASRVYIPRSLWEAGLETKLVETVKGLKVGDITEHETYVGAVIDEVSADRLADALERAKALASHTLLAGGTVRKDKGWFVDPTLFVTTDPSAFTMKEEFFGPLLTVHVYDDAEVEWYDLLKLVDGTSEYALGGSIFARDHAAITEALSVLRNTAGMMYVNDKPTGALMGVQSFGGGRASGTNDKTGSPLALQRWVSGRYIKENMSPDLDWTYPYMGTSGN</sequence>
<gene>
    <name evidence="12" type="primary">pruA</name>
    <name evidence="12" type="ORF">QIS96_21870</name>
</gene>
<evidence type="ECO:0000256" key="9">
    <source>
        <dbReference type="PROSITE-ProRule" id="PRU10007"/>
    </source>
</evidence>
<keyword evidence="4 10" id="KW-0560">Oxidoreductase</keyword>
<dbReference type="PROSITE" id="PS00070">
    <property type="entry name" value="ALDEHYDE_DEHYDR_CYS"/>
    <property type="match status" value="1"/>
</dbReference>
<dbReference type="PROSITE" id="PS00687">
    <property type="entry name" value="ALDEHYDE_DEHYDR_GLU"/>
    <property type="match status" value="1"/>
</dbReference>
<evidence type="ECO:0000256" key="7">
    <source>
        <dbReference type="ARBA" id="ARBA00032259"/>
    </source>
</evidence>
<keyword evidence="5" id="KW-0520">NAD</keyword>
<comment type="catalytic activity">
    <reaction evidence="8">
        <text>L-glutamate 5-semialdehyde + NAD(+) + H2O = L-glutamate + NADH + 2 H(+)</text>
        <dbReference type="Rhea" id="RHEA:30235"/>
        <dbReference type="ChEBI" id="CHEBI:15377"/>
        <dbReference type="ChEBI" id="CHEBI:15378"/>
        <dbReference type="ChEBI" id="CHEBI:29985"/>
        <dbReference type="ChEBI" id="CHEBI:57540"/>
        <dbReference type="ChEBI" id="CHEBI:57945"/>
        <dbReference type="ChEBI" id="CHEBI:58066"/>
        <dbReference type="EC" id="1.2.1.88"/>
    </reaction>
</comment>
<evidence type="ECO:0000256" key="2">
    <source>
        <dbReference type="ARBA" id="ARBA00009986"/>
    </source>
</evidence>
<feature type="domain" description="Aldehyde dehydrogenase" evidence="11">
    <location>
        <begin position="60"/>
        <end position="526"/>
    </location>
</feature>
<evidence type="ECO:0000313" key="12">
    <source>
        <dbReference type="EMBL" id="MDI3406444.1"/>
    </source>
</evidence>
<dbReference type="InterPro" id="IPR050485">
    <property type="entry name" value="Proline_metab_enzyme"/>
</dbReference>
<evidence type="ECO:0000256" key="5">
    <source>
        <dbReference type="ARBA" id="ARBA00023027"/>
    </source>
</evidence>
<protein>
    <recommendedName>
        <fullName evidence="7">L-glutamate gamma-semialdehyde dehydrogenase</fullName>
        <ecNumber evidence="3">1.2.1.88</ecNumber>
    </recommendedName>
    <alternativeName>
        <fullName evidence="7">L-glutamate gamma-semialdehyde dehydrogenase</fullName>
    </alternativeName>
</protein>
<accession>A0ABT6SF09</accession>
<organism evidence="12 13">
    <name type="scientific">Streptomyces cavernicola</name>
    <dbReference type="NCBI Taxonomy" id="3043613"/>
    <lineage>
        <taxon>Bacteria</taxon>
        <taxon>Bacillati</taxon>
        <taxon>Actinomycetota</taxon>
        <taxon>Actinomycetes</taxon>
        <taxon>Kitasatosporales</taxon>
        <taxon>Streptomycetaceae</taxon>
        <taxon>Streptomyces</taxon>
    </lineage>
</organism>
<evidence type="ECO:0000256" key="3">
    <source>
        <dbReference type="ARBA" id="ARBA00012884"/>
    </source>
</evidence>
<comment type="similarity">
    <text evidence="2 10">Belongs to the aldehyde dehydrogenase family.</text>
</comment>
<evidence type="ECO:0000313" key="13">
    <source>
        <dbReference type="Proteomes" id="UP001223978"/>
    </source>
</evidence>
<dbReference type="InterPro" id="IPR016163">
    <property type="entry name" value="Ald_DH_C"/>
</dbReference>
<dbReference type="InterPro" id="IPR016161">
    <property type="entry name" value="Ald_DH/histidinol_DH"/>
</dbReference>
<dbReference type="InterPro" id="IPR016160">
    <property type="entry name" value="Ald_DH_CS_CYS"/>
</dbReference>
<dbReference type="InterPro" id="IPR005931">
    <property type="entry name" value="P5CDH/ALDH4A1"/>
</dbReference>
<dbReference type="Proteomes" id="UP001223978">
    <property type="component" value="Unassembled WGS sequence"/>
</dbReference>
<dbReference type="InterPro" id="IPR015590">
    <property type="entry name" value="Aldehyde_DH_dom"/>
</dbReference>
<evidence type="ECO:0000256" key="4">
    <source>
        <dbReference type="ARBA" id="ARBA00023002"/>
    </source>
</evidence>
<evidence type="ECO:0000256" key="10">
    <source>
        <dbReference type="RuleBase" id="RU003345"/>
    </source>
</evidence>
<dbReference type="PANTHER" id="PTHR42862">
    <property type="entry name" value="DELTA-1-PYRROLINE-5-CARBOXYLATE DEHYDROGENASE 1, ISOFORM A-RELATED"/>
    <property type="match status" value="1"/>
</dbReference>
<proteinExistence type="inferred from homology"/>
<feature type="active site" evidence="9">
    <location>
        <position position="297"/>
    </location>
</feature>
<reference evidence="12 13" key="1">
    <citation type="submission" date="2023-05" db="EMBL/GenBank/DDBJ databases">
        <title>Draft genome sequence of Streptomyces sp. B-S-A6 isolated from a cave soil in Thailand.</title>
        <authorList>
            <person name="Chamroensaksri N."/>
            <person name="Muangham S."/>
        </authorList>
    </citation>
    <scope>NUCLEOTIDE SEQUENCE [LARGE SCALE GENOMIC DNA]</scope>
    <source>
        <strain evidence="12 13">B-S-A6</strain>
    </source>
</reference>
<dbReference type="Gene3D" id="3.40.605.10">
    <property type="entry name" value="Aldehyde Dehydrogenase, Chain A, domain 1"/>
    <property type="match status" value="1"/>
</dbReference>
<dbReference type="PANTHER" id="PTHR42862:SF1">
    <property type="entry name" value="DELTA-1-PYRROLINE-5-CARBOXYLATE DEHYDROGENASE 2, ISOFORM A-RELATED"/>
    <property type="match status" value="1"/>
</dbReference>
<evidence type="ECO:0000259" key="11">
    <source>
        <dbReference type="Pfam" id="PF00171"/>
    </source>
</evidence>
<dbReference type="RefSeq" id="WP_282544378.1">
    <property type="nucleotide sequence ID" value="NZ_JASCIQ010000023.1"/>
</dbReference>
<dbReference type="GO" id="GO:0003842">
    <property type="term" value="F:L-glutamate gamma-semialdehyde dehydrogenase activity"/>
    <property type="evidence" value="ECO:0007669"/>
    <property type="project" value="UniProtKB-EC"/>
</dbReference>